<organism evidence="7 8">
    <name type="scientific">Candidatus Lumbricidiphila eiseniae</name>
    <dbReference type="NCBI Taxonomy" id="1969409"/>
    <lineage>
        <taxon>Bacteria</taxon>
        <taxon>Bacillati</taxon>
        <taxon>Actinomycetota</taxon>
        <taxon>Actinomycetes</taxon>
        <taxon>Micrococcales</taxon>
        <taxon>Microbacteriaceae</taxon>
        <taxon>Candidatus Lumbricidiphila</taxon>
    </lineage>
</organism>
<dbReference type="Gene3D" id="1.20.1740.10">
    <property type="entry name" value="Amino acid/polyamine transporter I"/>
    <property type="match status" value="1"/>
</dbReference>
<protein>
    <recommendedName>
        <fullName evidence="6">Amino acid permease/ SLC12A domain-containing protein</fullName>
    </recommendedName>
</protein>
<feature type="transmembrane region" description="Helical" evidence="5">
    <location>
        <begin position="135"/>
        <end position="157"/>
    </location>
</feature>
<comment type="subcellular location">
    <subcellularLocation>
        <location evidence="1">Membrane</location>
        <topology evidence="1">Multi-pass membrane protein</topology>
    </subcellularLocation>
</comment>
<evidence type="ECO:0000256" key="1">
    <source>
        <dbReference type="ARBA" id="ARBA00004141"/>
    </source>
</evidence>
<dbReference type="PANTHER" id="PTHR42770:SF16">
    <property type="entry name" value="AMINO ACID PERMEASE"/>
    <property type="match status" value="1"/>
</dbReference>
<keyword evidence="2 5" id="KW-0812">Transmembrane</keyword>
<feature type="transmembrane region" description="Helical" evidence="5">
    <location>
        <begin position="246"/>
        <end position="268"/>
    </location>
</feature>
<feature type="transmembrane region" description="Helical" evidence="5">
    <location>
        <begin position="169"/>
        <end position="187"/>
    </location>
</feature>
<dbReference type="EMBL" id="NAEP01000033">
    <property type="protein sequence ID" value="PDQ35464.1"/>
    <property type="molecule type" value="Genomic_DNA"/>
</dbReference>
<dbReference type="PANTHER" id="PTHR42770">
    <property type="entry name" value="AMINO ACID TRANSPORTER-RELATED"/>
    <property type="match status" value="1"/>
</dbReference>
<dbReference type="Proteomes" id="UP000219994">
    <property type="component" value="Unassembled WGS sequence"/>
</dbReference>
<feature type="transmembrane region" description="Helical" evidence="5">
    <location>
        <begin position="346"/>
        <end position="366"/>
    </location>
</feature>
<dbReference type="InterPro" id="IPR004841">
    <property type="entry name" value="AA-permease/SLC12A_dom"/>
</dbReference>
<evidence type="ECO:0000256" key="2">
    <source>
        <dbReference type="ARBA" id="ARBA00022692"/>
    </source>
</evidence>
<evidence type="ECO:0000256" key="3">
    <source>
        <dbReference type="ARBA" id="ARBA00022989"/>
    </source>
</evidence>
<feature type="transmembrane region" description="Helical" evidence="5">
    <location>
        <begin position="96"/>
        <end position="115"/>
    </location>
</feature>
<feature type="transmembrane region" description="Helical" evidence="5">
    <location>
        <begin position="207"/>
        <end position="225"/>
    </location>
</feature>
<keyword evidence="4 5" id="KW-0472">Membrane</keyword>
<evidence type="ECO:0000313" key="7">
    <source>
        <dbReference type="EMBL" id="PDQ35464.1"/>
    </source>
</evidence>
<feature type="domain" description="Amino acid permease/ SLC12A" evidence="6">
    <location>
        <begin position="56"/>
        <end position="463"/>
    </location>
</feature>
<dbReference type="GO" id="GO:0055085">
    <property type="term" value="P:transmembrane transport"/>
    <property type="evidence" value="ECO:0007669"/>
    <property type="project" value="InterPro"/>
</dbReference>
<proteinExistence type="predicted"/>
<dbReference type="AlphaFoldDB" id="A0A2A6FRF6"/>
<dbReference type="InterPro" id="IPR050367">
    <property type="entry name" value="APC_superfamily"/>
</dbReference>
<evidence type="ECO:0000313" key="8">
    <source>
        <dbReference type="Proteomes" id="UP000219994"/>
    </source>
</evidence>
<name>A0A2A6FRF6_9MICO</name>
<reference evidence="8" key="1">
    <citation type="submission" date="2017-03" db="EMBL/GenBank/DDBJ databases">
        <authorList>
            <person name="Lund M.B."/>
        </authorList>
    </citation>
    <scope>NUCLEOTIDE SEQUENCE [LARGE SCALE GENOMIC DNA]</scope>
</reference>
<sequence>MSKTETSSDVVKSSVPGLRRNSVGLGGTVIMSAAIMGPAVSTFFNPQFSTPFSGYATPFVYLATLVVTLIVANGVMEMARVAPSSGSFYTYITRALGPRAGFTTGGLMFVAYALLGPAEVGLIGSYLQVTFQQEFGIDIPWIWIGLVPWVFMTILAFEGIRSSLKAATALFFAEIVVVIILSVIIVSHGGAHGLSAEPFSPTASPQGMGGLVTGFVFAALSFVGFEGATALGDEAKSPHRTIPRGILLSTLLVGAIYLFGTWALAVGLGRDGMNNLVGTDTPWNDLAATYAPWMKWLLILAAVSSMFAVMINSNNGIVRIVHTMGREELLPRALGKINAKRQTPGVAVIWQALFVLVAALIIGTLSGGLADPLGGSNLYGYLGFALTCAILPIYALANWATIVYFRKRPDFNWFRHMVLPMCGGLLMIALLVGQIIVNQSPPFNWMPWVILAWLTIVILGAVWLRHNRPEALTRAGSIMATGEVEE</sequence>
<feature type="transmembrane region" description="Helical" evidence="5">
    <location>
        <begin position="56"/>
        <end position="75"/>
    </location>
</feature>
<dbReference type="PIRSF" id="PIRSF006060">
    <property type="entry name" value="AA_transporter"/>
    <property type="match status" value="1"/>
</dbReference>
<feature type="transmembrane region" description="Helical" evidence="5">
    <location>
        <begin position="378"/>
        <end position="405"/>
    </location>
</feature>
<feature type="transmembrane region" description="Helical" evidence="5">
    <location>
        <begin position="21"/>
        <end position="44"/>
    </location>
</feature>
<comment type="caution">
    <text evidence="7">The sequence shown here is derived from an EMBL/GenBank/DDBJ whole genome shotgun (WGS) entry which is preliminary data.</text>
</comment>
<feature type="transmembrane region" description="Helical" evidence="5">
    <location>
        <begin position="417"/>
        <end position="437"/>
    </location>
</feature>
<accession>A0A2A6FRF6</accession>
<evidence type="ECO:0000256" key="4">
    <source>
        <dbReference type="ARBA" id="ARBA00023136"/>
    </source>
</evidence>
<evidence type="ECO:0000259" key="6">
    <source>
        <dbReference type="Pfam" id="PF00324"/>
    </source>
</evidence>
<feature type="transmembrane region" description="Helical" evidence="5">
    <location>
        <begin position="293"/>
        <end position="311"/>
    </location>
</feature>
<dbReference type="GO" id="GO:0016020">
    <property type="term" value="C:membrane"/>
    <property type="evidence" value="ECO:0007669"/>
    <property type="project" value="UniProtKB-SubCell"/>
</dbReference>
<keyword evidence="3 5" id="KW-1133">Transmembrane helix</keyword>
<gene>
    <name evidence="7" type="ORF">B5766_05945</name>
</gene>
<dbReference type="Pfam" id="PF00324">
    <property type="entry name" value="AA_permease"/>
    <property type="match status" value="1"/>
</dbReference>
<feature type="transmembrane region" description="Helical" evidence="5">
    <location>
        <begin position="443"/>
        <end position="464"/>
    </location>
</feature>
<evidence type="ECO:0000256" key="5">
    <source>
        <dbReference type="SAM" id="Phobius"/>
    </source>
</evidence>